<dbReference type="PANTHER" id="PTHR31931:SF2">
    <property type="entry name" value="PROTEIN CHURCHILL"/>
    <property type="match status" value="1"/>
</dbReference>
<evidence type="ECO:0000256" key="1">
    <source>
        <dbReference type="ARBA" id="ARBA00009577"/>
    </source>
</evidence>
<evidence type="ECO:0000313" key="10">
    <source>
        <dbReference type="Proteomes" id="UP000014500"/>
    </source>
</evidence>
<keyword evidence="3" id="KW-0217">Developmental protein</keyword>
<keyword evidence="6" id="KW-0805">Transcription regulation</keyword>
<keyword evidence="10" id="KW-1185">Reference proteome</keyword>
<dbReference type="InterPro" id="IPR009508">
    <property type="entry name" value="Transcrpt_activator_Churchill"/>
</dbReference>
<keyword evidence="7" id="KW-0010">Activator</keyword>
<evidence type="ECO:0000256" key="6">
    <source>
        <dbReference type="ARBA" id="ARBA00023015"/>
    </source>
</evidence>
<dbReference type="GO" id="GO:0045893">
    <property type="term" value="P:positive regulation of DNA-templated transcription"/>
    <property type="evidence" value="ECO:0007669"/>
    <property type="project" value="InterPro"/>
</dbReference>
<sequence length="157" mass="18232">RISWARCSFLGFTIDDRLQTPGIIKYLEVNLILNFVWIEVNIKEMCEQCVKSEFPDRGKMCLDTGAYLLNYQGCIQCQHKDTLEIVNRVAKEDEDGEELITFQHKCSNCDHLIANHEYSFKVNGGYQEYEMECLLCGRAEDSISIMPDDPRLQNDTY</sequence>
<dbReference type="HOGENOM" id="CLU_142022_0_0_1"/>
<proteinExistence type="inferred from homology"/>
<dbReference type="GO" id="GO:0008270">
    <property type="term" value="F:zinc ion binding"/>
    <property type="evidence" value="ECO:0007669"/>
    <property type="project" value="InterPro"/>
</dbReference>
<keyword evidence="4" id="KW-0479">Metal-binding</keyword>
<accession>T1JJU4</accession>
<dbReference type="PhylomeDB" id="T1JJU4"/>
<evidence type="ECO:0000256" key="3">
    <source>
        <dbReference type="ARBA" id="ARBA00022473"/>
    </source>
</evidence>
<evidence type="ECO:0000313" key="9">
    <source>
        <dbReference type="EnsemblMetazoa" id="SMAR014124-PA"/>
    </source>
</evidence>
<name>T1JJU4_STRMM</name>
<evidence type="ECO:0000256" key="4">
    <source>
        <dbReference type="ARBA" id="ARBA00022723"/>
    </source>
</evidence>
<dbReference type="eggNOG" id="ENOG502S4AE">
    <property type="taxonomic scope" value="Eukaryota"/>
</dbReference>
<dbReference type="OMA" id="RISWARC"/>
<evidence type="ECO:0000256" key="5">
    <source>
        <dbReference type="ARBA" id="ARBA00022833"/>
    </source>
</evidence>
<dbReference type="EMBL" id="JH432008">
    <property type="status" value="NOT_ANNOTATED_CDS"/>
    <property type="molecule type" value="Genomic_DNA"/>
</dbReference>
<dbReference type="Pfam" id="PF06573">
    <property type="entry name" value="Churchill"/>
    <property type="match status" value="1"/>
</dbReference>
<dbReference type="GO" id="GO:0008543">
    <property type="term" value="P:fibroblast growth factor receptor signaling pathway"/>
    <property type="evidence" value="ECO:0007669"/>
    <property type="project" value="TreeGrafter"/>
</dbReference>
<dbReference type="EnsemblMetazoa" id="SMAR014124-RA">
    <property type="protein sequence ID" value="SMAR014124-PA"/>
    <property type="gene ID" value="SMAR014124"/>
</dbReference>
<organism evidence="9 10">
    <name type="scientific">Strigamia maritima</name>
    <name type="common">European centipede</name>
    <name type="synonym">Geophilus maritimus</name>
    <dbReference type="NCBI Taxonomy" id="126957"/>
    <lineage>
        <taxon>Eukaryota</taxon>
        <taxon>Metazoa</taxon>
        <taxon>Ecdysozoa</taxon>
        <taxon>Arthropoda</taxon>
        <taxon>Myriapoda</taxon>
        <taxon>Chilopoda</taxon>
        <taxon>Pleurostigmophora</taxon>
        <taxon>Geophilomorpha</taxon>
        <taxon>Linotaeniidae</taxon>
        <taxon>Strigamia</taxon>
    </lineage>
</organism>
<dbReference type="STRING" id="126957.T1JJU4"/>
<evidence type="ECO:0000256" key="7">
    <source>
        <dbReference type="ARBA" id="ARBA00023159"/>
    </source>
</evidence>
<dbReference type="Proteomes" id="UP000014500">
    <property type="component" value="Unassembled WGS sequence"/>
</dbReference>
<evidence type="ECO:0000256" key="8">
    <source>
        <dbReference type="ARBA" id="ARBA00023163"/>
    </source>
</evidence>
<evidence type="ECO:0000256" key="2">
    <source>
        <dbReference type="ARBA" id="ARBA00021000"/>
    </source>
</evidence>
<dbReference type="InterPro" id="IPR038543">
    <property type="entry name" value="Churchill_sf"/>
</dbReference>
<keyword evidence="5" id="KW-0862">Zinc</keyword>
<comment type="similarity">
    <text evidence="1">Belongs to the Churchill family.</text>
</comment>
<dbReference type="Gene3D" id="2.60.40.4240">
    <property type="entry name" value="Transcription activator, Churchill"/>
    <property type="match status" value="1"/>
</dbReference>
<reference evidence="10" key="1">
    <citation type="submission" date="2011-05" db="EMBL/GenBank/DDBJ databases">
        <authorList>
            <person name="Richards S.R."/>
            <person name="Qu J."/>
            <person name="Jiang H."/>
            <person name="Jhangiani S.N."/>
            <person name="Agravi P."/>
            <person name="Goodspeed R."/>
            <person name="Gross S."/>
            <person name="Mandapat C."/>
            <person name="Jackson L."/>
            <person name="Mathew T."/>
            <person name="Pu L."/>
            <person name="Thornton R."/>
            <person name="Saada N."/>
            <person name="Wilczek-Boney K.B."/>
            <person name="Lee S."/>
            <person name="Kovar C."/>
            <person name="Wu Y."/>
            <person name="Scherer S.E."/>
            <person name="Worley K.C."/>
            <person name="Muzny D.M."/>
            <person name="Gibbs R."/>
        </authorList>
    </citation>
    <scope>NUCLEOTIDE SEQUENCE</scope>
    <source>
        <strain evidence="10">Brora</strain>
    </source>
</reference>
<keyword evidence="8" id="KW-0804">Transcription</keyword>
<protein>
    <recommendedName>
        <fullName evidence="2">Protein Churchill</fullName>
    </recommendedName>
</protein>
<dbReference type="AlphaFoldDB" id="T1JJU4"/>
<dbReference type="PANTHER" id="PTHR31931">
    <property type="entry name" value="PROTEIN CHURCHILL"/>
    <property type="match status" value="1"/>
</dbReference>
<reference evidence="9" key="2">
    <citation type="submission" date="2015-02" db="UniProtKB">
        <authorList>
            <consortium name="EnsemblMetazoa"/>
        </authorList>
    </citation>
    <scope>IDENTIFICATION</scope>
</reference>